<keyword evidence="3" id="KW-1185">Reference proteome</keyword>
<evidence type="ECO:0000256" key="1">
    <source>
        <dbReference type="SAM" id="SignalP"/>
    </source>
</evidence>
<evidence type="ECO:0000313" key="2">
    <source>
        <dbReference type="EMBL" id="EXJ12541.1"/>
    </source>
</evidence>
<reference evidence="2 3" key="2">
    <citation type="journal article" date="2015" name="Syst. Appl. Microbiol.">
        <title>Nitrincola nitratireducens sp. nov. isolated from a haloalkaline crater lake.</title>
        <authorList>
            <person name="Singh A."/>
            <person name="Vaidya B."/>
            <person name="Tanuku N.R."/>
            <person name="Pinnaka A.K."/>
        </authorList>
    </citation>
    <scope>NUCLEOTIDE SEQUENCE [LARGE SCALE GENOMIC DNA]</scope>
    <source>
        <strain evidence="2 3">AK23</strain>
    </source>
</reference>
<feature type="signal peptide" evidence="1">
    <location>
        <begin position="1"/>
        <end position="27"/>
    </location>
</feature>
<dbReference type="RefSeq" id="WP_036507878.1">
    <property type="nucleotide sequence ID" value="NZ_AONB01000002.1"/>
</dbReference>
<dbReference type="PATRIC" id="fig|1229521.3.peg.797"/>
<dbReference type="AlphaFoldDB" id="W9V6L0"/>
<organism evidence="2 3">
    <name type="scientific">Nitrincola nitratireducens</name>
    <dbReference type="NCBI Taxonomy" id="1229521"/>
    <lineage>
        <taxon>Bacteria</taxon>
        <taxon>Pseudomonadati</taxon>
        <taxon>Pseudomonadota</taxon>
        <taxon>Gammaproteobacteria</taxon>
        <taxon>Oceanospirillales</taxon>
        <taxon>Oceanospirillaceae</taxon>
        <taxon>Nitrincola</taxon>
    </lineage>
</organism>
<proteinExistence type="predicted"/>
<keyword evidence="1" id="KW-0732">Signal</keyword>
<feature type="chain" id="PRO_5004931082" evidence="1">
    <location>
        <begin position="28"/>
        <end position="85"/>
    </location>
</feature>
<accession>W9V6L0</accession>
<sequence length="85" mass="8470">MKTTTKTLLSATGAALIGLGMAASASAANPFATEVLTQGYTQVAQYGSTEAKCGEAKCGEAKCGEAKCGEEKIEEAKCGEGKCGG</sequence>
<name>W9V6L0_9GAMM</name>
<protein>
    <submittedName>
        <fullName evidence="2">Putative low-complexity protein</fullName>
    </submittedName>
</protein>
<gene>
    <name evidence="2" type="ORF">D791_00786</name>
</gene>
<dbReference type="STRING" id="1229521.D791_00786"/>
<reference evidence="3" key="1">
    <citation type="submission" date="2012-11" db="EMBL/GenBank/DDBJ databases">
        <authorList>
            <person name="Singh A."/>
            <person name="Pinnaka A.K."/>
            <person name="Vaidya B."/>
        </authorList>
    </citation>
    <scope>NUCLEOTIDE SEQUENCE [LARGE SCALE GENOMIC DNA]</scope>
    <source>
        <strain evidence="3">AK23</strain>
    </source>
</reference>
<comment type="caution">
    <text evidence="2">The sequence shown here is derived from an EMBL/GenBank/DDBJ whole genome shotgun (WGS) entry which is preliminary data.</text>
</comment>
<dbReference type="EMBL" id="AONB01000002">
    <property type="protein sequence ID" value="EXJ12541.1"/>
    <property type="molecule type" value="Genomic_DNA"/>
</dbReference>
<evidence type="ECO:0000313" key="3">
    <source>
        <dbReference type="Proteomes" id="UP000019464"/>
    </source>
</evidence>
<dbReference type="Proteomes" id="UP000019464">
    <property type="component" value="Unassembled WGS sequence"/>
</dbReference>